<dbReference type="AlphaFoldDB" id="A0A3N0DX79"/>
<dbReference type="RefSeq" id="WP_123234699.1">
    <property type="nucleotide sequence ID" value="NZ_RJSG01000002.1"/>
</dbReference>
<name>A0A3N0DX79_9ACTN</name>
<organism evidence="1 2">
    <name type="scientific">Nocardioides marmorisolisilvae</name>
    <dbReference type="NCBI Taxonomy" id="1542737"/>
    <lineage>
        <taxon>Bacteria</taxon>
        <taxon>Bacillati</taxon>
        <taxon>Actinomycetota</taxon>
        <taxon>Actinomycetes</taxon>
        <taxon>Propionibacteriales</taxon>
        <taxon>Nocardioidaceae</taxon>
        <taxon>Nocardioides</taxon>
    </lineage>
</organism>
<protein>
    <submittedName>
        <fullName evidence="1">Uncharacterized protein</fullName>
    </submittedName>
</protein>
<evidence type="ECO:0000313" key="2">
    <source>
        <dbReference type="Proteomes" id="UP000277094"/>
    </source>
</evidence>
<reference evidence="1 2" key="1">
    <citation type="submission" date="2018-11" db="EMBL/GenBank/DDBJ databases">
        <authorList>
            <person name="Li F."/>
        </authorList>
    </citation>
    <scope>NUCLEOTIDE SEQUENCE [LARGE SCALE GENOMIC DNA]</scope>
    <source>
        <strain evidence="1 2">KIS18-7</strain>
    </source>
</reference>
<comment type="caution">
    <text evidence="1">The sequence shown here is derived from an EMBL/GenBank/DDBJ whole genome shotgun (WGS) entry which is preliminary data.</text>
</comment>
<dbReference type="Proteomes" id="UP000277094">
    <property type="component" value="Unassembled WGS sequence"/>
</dbReference>
<sequence>MDNRLDGGRFDAALHLLDRQVGDCDGLLVCKVDDLELSYYDDGSPAAVTRVLAGHAALVPRMSSRTGHWLRKRWVSLGIQYADRDVPLSFPLEAIEHLGSGIELNVERAGLLDRQPAATSGVTLHRMGELLGMQIETEHPELRGKVLDVRLEATRKDRWPMRQLVIGPGRPGSLLGYDRGDFNGPWMVQSLVERLHRHIRLIDCDAVEDIDWDAGVVRIASDAVAEDASLAKAPG</sequence>
<dbReference type="EMBL" id="RJSG01000002">
    <property type="protein sequence ID" value="RNL80197.1"/>
    <property type="molecule type" value="Genomic_DNA"/>
</dbReference>
<accession>A0A3N0DX79</accession>
<evidence type="ECO:0000313" key="1">
    <source>
        <dbReference type="EMBL" id="RNL80197.1"/>
    </source>
</evidence>
<keyword evidence="2" id="KW-1185">Reference proteome</keyword>
<dbReference type="OrthoDB" id="9804685at2"/>
<proteinExistence type="predicted"/>
<gene>
    <name evidence="1" type="ORF">EFL95_14970</name>
</gene>